<dbReference type="EMBL" id="JAJEQM010000009">
    <property type="protein sequence ID" value="MCC2210695.1"/>
    <property type="molecule type" value="Genomic_DNA"/>
</dbReference>
<name>A0AAE3DYR1_9FIRM</name>
<evidence type="ECO:0000313" key="1">
    <source>
        <dbReference type="EMBL" id="MCC2210695.1"/>
    </source>
</evidence>
<protein>
    <submittedName>
        <fullName evidence="1">WYL domain-containing protein</fullName>
    </submittedName>
</protein>
<accession>A0AAE3DYR1</accession>
<dbReference type="AlphaFoldDB" id="A0AAE3DYR1"/>
<reference evidence="1 2" key="1">
    <citation type="submission" date="2021-10" db="EMBL/GenBank/DDBJ databases">
        <title>Anaerobic single-cell dispensing facilitates the cultivation of human gut bacteria.</title>
        <authorList>
            <person name="Afrizal A."/>
        </authorList>
    </citation>
    <scope>NUCLEOTIDE SEQUENCE [LARGE SCALE GENOMIC DNA]</scope>
    <source>
        <strain evidence="1 2">CLA-AA-H232</strain>
    </source>
</reference>
<comment type="caution">
    <text evidence="1">The sequence shown here is derived from an EMBL/GenBank/DDBJ whole genome shotgun (WGS) entry which is preliminary data.</text>
</comment>
<sequence>MLRVSNQKDNNDDIKIKRLYADDVGICGKVIIIQNAMNKNVNVKIRYNSKQEILNKEIPPVKIVKFIDKNLFYLISIENGELAYYRINRIIDIKLTKTKSIVSDEDLKLLDIFDYGYHTCNRH</sequence>
<dbReference type="Proteomes" id="UP001198242">
    <property type="component" value="Unassembled WGS sequence"/>
</dbReference>
<keyword evidence="2" id="KW-1185">Reference proteome</keyword>
<dbReference type="RefSeq" id="WP_308456449.1">
    <property type="nucleotide sequence ID" value="NZ_JAJEQM010000009.1"/>
</dbReference>
<gene>
    <name evidence="1" type="ORF">LKE05_07815</name>
</gene>
<dbReference type="PROSITE" id="PS52050">
    <property type="entry name" value="WYL"/>
    <property type="match status" value="1"/>
</dbReference>
<organism evidence="1 2">
    <name type="scientific">Hominilimicola fabiformis</name>
    <dbReference type="NCBI Taxonomy" id="2885356"/>
    <lineage>
        <taxon>Bacteria</taxon>
        <taxon>Bacillati</taxon>
        <taxon>Bacillota</taxon>
        <taxon>Clostridia</taxon>
        <taxon>Eubacteriales</taxon>
        <taxon>Oscillospiraceae</taxon>
        <taxon>Hominilimicola</taxon>
    </lineage>
</organism>
<evidence type="ECO:0000313" key="2">
    <source>
        <dbReference type="Proteomes" id="UP001198242"/>
    </source>
</evidence>
<proteinExistence type="predicted"/>